<protein>
    <recommendedName>
        <fullName evidence="3">EthD domain-containing protein</fullName>
    </recommendedName>
</protein>
<evidence type="ECO:0000313" key="2">
    <source>
        <dbReference type="Proteomes" id="UP000184245"/>
    </source>
</evidence>
<sequence length="115" mass="13617">MYKLTIMYPYQQGKRFDMDYYCNVHMMDPNDVKCRGAQIEMGICGMDEEVPPKYFCIAHSLYDTLKDLQTYFEANKKALFDDIPNFTDVQPEFQISVETMNLVLPNRKSERNFND</sequence>
<gene>
    <name evidence="1" type="ORF">SAMN02745158_00950</name>
</gene>
<dbReference type="PANTHER" id="PTHR40260">
    <property type="entry name" value="BLR8190 PROTEIN"/>
    <property type="match status" value="1"/>
</dbReference>
<reference evidence="1 2" key="1">
    <citation type="submission" date="2016-11" db="EMBL/GenBank/DDBJ databases">
        <authorList>
            <person name="Jaros S."/>
            <person name="Januszkiewicz K."/>
            <person name="Wedrychowicz H."/>
        </authorList>
    </citation>
    <scope>NUCLEOTIDE SEQUENCE [LARGE SCALE GENOMIC DNA]</scope>
    <source>
        <strain evidence="1 2">DSM 17459</strain>
    </source>
</reference>
<dbReference type="NCBIfam" id="TIGR02118">
    <property type="entry name" value="EthD family reductase"/>
    <property type="match status" value="1"/>
</dbReference>
<accession>A0A1M4URX2</accession>
<dbReference type="PANTHER" id="PTHR40260:SF2">
    <property type="entry name" value="BLR8190 PROTEIN"/>
    <property type="match status" value="1"/>
</dbReference>
<proteinExistence type="predicted"/>
<dbReference type="InterPro" id="IPR009799">
    <property type="entry name" value="EthD_dom"/>
</dbReference>
<dbReference type="Proteomes" id="UP000184245">
    <property type="component" value="Unassembled WGS sequence"/>
</dbReference>
<dbReference type="EMBL" id="FQVI01000003">
    <property type="protein sequence ID" value="SHE59373.1"/>
    <property type="molecule type" value="Genomic_DNA"/>
</dbReference>
<evidence type="ECO:0008006" key="3">
    <source>
        <dbReference type="Google" id="ProtNLM"/>
    </source>
</evidence>
<dbReference type="OrthoDB" id="5343971at2"/>
<dbReference type="SUPFAM" id="SSF54909">
    <property type="entry name" value="Dimeric alpha+beta barrel"/>
    <property type="match status" value="1"/>
</dbReference>
<dbReference type="Gene3D" id="3.30.70.100">
    <property type="match status" value="1"/>
</dbReference>
<dbReference type="AlphaFoldDB" id="A0A1M4URX2"/>
<dbReference type="InterPro" id="IPR011008">
    <property type="entry name" value="Dimeric_a/b-barrel"/>
</dbReference>
<dbReference type="RefSeq" id="WP_072849456.1">
    <property type="nucleotide sequence ID" value="NZ_FQVI01000003.1"/>
</dbReference>
<organism evidence="1 2">
    <name type="scientific">Lactonifactor longoviformis DSM 17459</name>
    <dbReference type="NCBI Taxonomy" id="1122155"/>
    <lineage>
        <taxon>Bacteria</taxon>
        <taxon>Bacillati</taxon>
        <taxon>Bacillota</taxon>
        <taxon>Clostridia</taxon>
        <taxon>Eubacteriales</taxon>
        <taxon>Clostridiaceae</taxon>
        <taxon>Lactonifactor</taxon>
    </lineage>
</organism>
<dbReference type="GO" id="GO:0016491">
    <property type="term" value="F:oxidoreductase activity"/>
    <property type="evidence" value="ECO:0007669"/>
    <property type="project" value="InterPro"/>
</dbReference>
<name>A0A1M4URX2_9CLOT</name>
<evidence type="ECO:0000313" key="1">
    <source>
        <dbReference type="EMBL" id="SHE59373.1"/>
    </source>
</evidence>
<keyword evidence="2" id="KW-1185">Reference proteome</keyword>
<dbReference type="STRING" id="1122155.SAMN02745158_00950"/>